<dbReference type="PIRSF" id="PIRSF004789">
    <property type="entry name" value="DR1281"/>
    <property type="match status" value="1"/>
</dbReference>
<feature type="binding site" evidence="6">
    <location>
        <position position="177"/>
    </location>
    <ligand>
        <name>Fe cation</name>
        <dbReference type="ChEBI" id="CHEBI:24875"/>
        <label>1</label>
    </ligand>
</feature>
<dbReference type="SUPFAM" id="SSF56300">
    <property type="entry name" value="Metallo-dependent phosphatases"/>
    <property type="match status" value="1"/>
</dbReference>
<dbReference type="GO" id="GO:0004113">
    <property type="term" value="F:2',3'-cyclic-nucleotide 3'-phosphodiesterase activity"/>
    <property type="evidence" value="ECO:0007669"/>
    <property type="project" value="TreeGrafter"/>
</dbReference>
<keyword evidence="3" id="KW-0408">Iron</keyword>
<feature type="binding site" evidence="6">
    <location>
        <position position="150"/>
    </location>
    <ligand>
        <name>Fe cation</name>
        <dbReference type="ChEBI" id="CHEBI:24875"/>
        <label>2</label>
    </ligand>
</feature>
<sequence>MNILFIGDIVGNPGMDIVRMWLPSLQKKYKADLVIANGENASDGKGCTEKEAKQLFELGVNVITGGNHTWDKQQSQDYLKKDSRVIRPLNYPRGTHGNGYTIVETHAGKVCVANLQGRAFMSPIDCPFRAAEWLISKVKNEVKIIFIDFHAEATAEKLALANFLDGKVSVIVGTHTHVQTSDERIMKNGTGYITDVGMTGPYDSVIGMKKDAAINRFLFQTPQKYQTATDEVHFSALFAKVDDKTGNTILIERIFIPEFEKSINKIDE</sequence>
<dbReference type="PANTHER" id="PTHR36303:SF1">
    <property type="entry name" value="2',3'-CYCLIC-NUCLEOTIDE 2'-PHOSPHODIESTERASE"/>
    <property type="match status" value="1"/>
</dbReference>
<dbReference type="Pfam" id="PF13277">
    <property type="entry name" value="YmdB"/>
    <property type="match status" value="1"/>
</dbReference>
<dbReference type="PANTHER" id="PTHR36303">
    <property type="entry name" value="2',3'-CYCLIC-NUCLEOTIDE 2'-PHOSPHODIESTERASE"/>
    <property type="match status" value="1"/>
</dbReference>
<keyword evidence="8" id="KW-1185">Reference proteome</keyword>
<feature type="binding site" evidence="6">
    <location>
        <position position="39"/>
    </location>
    <ligand>
        <name>Fe cation</name>
        <dbReference type="ChEBI" id="CHEBI:24875"/>
        <label>1</label>
    </ligand>
</feature>
<organism evidence="7 8">
    <name type="scientific">Stygiobacter electus</name>
    <dbReference type="NCBI Taxonomy" id="3032292"/>
    <lineage>
        <taxon>Bacteria</taxon>
        <taxon>Pseudomonadati</taxon>
        <taxon>Ignavibacteriota</taxon>
        <taxon>Ignavibacteria</taxon>
        <taxon>Ignavibacteriales</taxon>
        <taxon>Melioribacteraceae</taxon>
        <taxon>Stygiobacter</taxon>
    </lineage>
</organism>
<dbReference type="RefSeq" id="WP_321535623.1">
    <property type="nucleotide sequence ID" value="NZ_JARGDL010000007.1"/>
</dbReference>
<dbReference type="NCBIfam" id="TIGR00282">
    <property type="entry name" value="TIGR00282 family metallophosphoesterase"/>
    <property type="match status" value="1"/>
</dbReference>
<dbReference type="EMBL" id="JARGDL010000007">
    <property type="protein sequence ID" value="MDF1611856.1"/>
    <property type="molecule type" value="Genomic_DNA"/>
</dbReference>
<name>A0AAE3NXG4_9BACT</name>
<keyword evidence="2" id="KW-0378">Hydrolase</keyword>
<dbReference type="InterPro" id="IPR005235">
    <property type="entry name" value="YmdB-like"/>
</dbReference>
<evidence type="ECO:0000256" key="5">
    <source>
        <dbReference type="PIRSR" id="PIRSR004789-50"/>
    </source>
</evidence>
<accession>A0AAE3NXG4</accession>
<feature type="binding site" evidence="6">
    <location>
        <position position="175"/>
    </location>
    <ligand>
        <name>Fe cation</name>
        <dbReference type="ChEBI" id="CHEBI:24875"/>
        <label>2</label>
    </ligand>
</feature>
<evidence type="ECO:0000256" key="2">
    <source>
        <dbReference type="ARBA" id="ARBA00022801"/>
    </source>
</evidence>
<feature type="binding site" evidence="6">
    <location>
        <position position="8"/>
    </location>
    <ligand>
        <name>Fe cation</name>
        <dbReference type="ChEBI" id="CHEBI:24875"/>
        <label>1</label>
    </ligand>
</feature>
<evidence type="ECO:0000313" key="8">
    <source>
        <dbReference type="Proteomes" id="UP001221302"/>
    </source>
</evidence>
<dbReference type="AlphaFoldDB" id="A0AAE3NXG4"/>
<gene>
    <name evidence="7" type="ORF">P0M35_06825</name>
</gene>
<evidence type="ECO:0000256" key="6">
    <source>
        <dbReference type="PIRSR" id="PIRSR004789-51"/>
    </source>
</evidence>
<dbReference type="CDD" id="cd07382">
    <property type="entry name" value="MPP_DR1281"/>
    <property type="match status" value="1"/>
</dbReference>
<evidence type="ECO:0000256" key="3">
    <source>
        <dbReference type="ARBA" id="ARBA00023004"/>
    </source>
</evidence>
<evidence type="ECO:0000313" key="7">
    <source>
        <dbReference type="EMBL" id="MDF1611856.1"/>
    </source>
</evidence>
<protein>
    <submittedName>
        <fullName evidence="7">TIGR00282 family metallophosphoesterase</fullName>
    </submittedName>
</protein>
<feature type="binding site" evidence="6">
    <location>
        <position position="67"/>
    </location>
    <ligand>
        <name>Fe cation</name>
        <dbReference type="ChEBI" id="CHEBI:24875"/>
        <label>2</label>
    </ligand>
</feature>
<dbReference type="FunFam" id="3.60.21.10:FF:000016">
    <property type="entry name" value="Putative metallophosphoesterase"/>
    <property type="match status" value="1"/>
</dbReference>
<evidence type="ECO:0000256" key="1">
    <source>
        <dbReference type="ARBA" id="ARBA00022723"/>
    </source>
</evidence>
<keyword evidence="1 6" id="KW-0479">Metal-binding</keyword>
<feature type="binding site" evidence="6">
    <location>
        <position position="40"/>
    </location>
    <ligand>
        <name>Fe cation</name>
        <dbReference type="ChEBI" id="CHEBI:24875"/>
        <label>1</label>
    </ligand>
</feature>
<dbReference type="GO" id="GO:0046872">
    <property type="term" value="F:metal ion binding"/>
    <property type="evidence" value="ECO:0007669"/>
    <property type="project" value="UniProtKB-KW"/>
</dbReference>
<feature type="active site" description="Proton donor" evidence="5">
    <location>
        <position position="68"/>
    </location>
</feature>
<reference evidence="7" key="1">
    <citation type="submission" date="2023-03" db="EMBL/GenBank/DDBJ databases">
        <title>Stygiobacter electus gen. nov., sp. nov., facultatively anaerobic thermotolerant bacterium of the class Ignavibacteria from a well of Yessentuki mineral water deposit.</title>
        <authorList>
            <person name="Podosokorskaya O.A."/>
            <person name="Elcheninov A.G."/>
            <person name="Petrova N.F."/>
            <person name="Zavarzina D.G."/>
            <person name="Kublanov I.V."/>
            <person name="Merkel A.Y."/>
        </authorList>
    </citation>
    <scope>NUCLEOTIDE SEQUENCE</scope>
    <source>
        <strain evidence="7">09-Me</strain>
    </source>
</reference>
<proteinExistence type="inferred from homology"/>
<dbReference type="Proteomes" id="UP001221302">
    <property type="component" value="Unassembled WGS sequence"/>
</dbReference>
<dbReference type="Gene3D" id="3.60.21.10">
    <property type="match status" value="1"/>
</dbReference>
<feature type="binding site" evidence="6">
    <location>
        <position position="39"/>
    </location>
    <ligand>
        <name>Fe cation</name>
        <dbReference type="ChEBI" id="CHEBI:24875"/>
        <label>2</label>
    </ligand>
</feature>
<dbReference type="InterPro" id="IPR029052">
    <property type="entry name" value="Metallo-depent_PP-like"/>
</dbReference>
<comment type="similarity">
    <text evidence="4">Belongs to the YmdB-like family.</text>
</comment>
<comment type="caution">
    <text evidence="7">The sequence shown here is derived from an EMBL/GenBank/DDBJ whole genome shotgun (WGS) entry which is preliminary data.</text>
</comment>
<evidence type="ECO:0000256" key="4">
    <source>
        <dbReference type="ARBA" id="ARBA00061401"/>
    </source>
</evidence>